<gene>
    <name evidence="2" type="ORF">PAECIP111893_03905</name>
</gene>
<protein>
    <recommendedName>
        <fullName evidence="4">EamA-like transporter family protein</fullName>
    </recommendedName>
</protein>
<evidence type="ECO:0000313" key="2">
    <source>
        <dbReference type="EMBL" id="CAH1215260.1"/>
    </source>
</evidence>
<keyword evidence="1" id="KW-1133">Transmembrane helix</keyword>
<comment type="caution">
    <text evidence="2">The sequence shown here is derived from an EMBL/GenBank/DDBJ whole genome shotgun (WGS) entry which is preliminary data.</text>
</comment>
<keyword evidence="1" id="KW-0472">Membrane</keyword>
<dbReference type="Proteomes" id="UP000838686">
    <property type="component" value="Unassembled WGS sequence"/>
</dbReference>
<organism evidence="2 3">
    <name type="scientific">Paenibacillus plantiphilus</name>
    <dbReference type="NCBI Taxonomy" id="2905650"/>
    <lineage>
        <taxon>Bacteria</taxon>
        <taxon>Bacillati</taxon>
        <taxon>Bacillota</taxon>
        <taxon>Bacilli</taxon>
        <taxon>Bacillales</taxon>
        <taxon>Paenibacillaceae</taxon>
        <taxon>Paenibacillus</taxon>
    </lineage>
</organism>
<reference evidence="2" key="1">
    <citation type="submission" date="2022-01" db="EMBL/GenBank/DDBJ databases">
        <authorList>
            <person name="Criscuolo A."/>
        </authorList>
    </citation>
    <scope>NUCLEOTIDE SEQUENCE</scope>
    <source>
        <strain evidence="2">CIP111893</strain>
    </source>
</reference>
<keyword evidence="3" id="KW-1185">Reference proteome</keyword>
<feature type="transmembrane region" description="Helical" evidence="1">
    <location>
        <begin position="35"/>
        <end position="54"/>
    </location>
</feature>
<keyword evidence="1" id="KW-0812">Transmembrane</keyword>
<proteinExistence type="predicted"/>
<evidence type="ECO:0000256" key="1">
    <source>
        <dbReference type="SAM" id="Phobius"/>
    </source>
</evidence>
<sequence>MLTARLTPIFLAVTRYFSLTANAWIVFFKGKAQPMYIALVRFLSLAGMVIIFFYSEIISIDSSL</sequence>
<dbReference type="EMBL" id="CAKMMF010000024">
    <property type="protein sequence ID" value="CAH1215260.1"/>
    <property type="molecule type" value="Genomic_DNA"/>
</dbReference>
<evidence type="ECO:0000313" key="3">
    <source>
        <dbReference type="Proteomes" id="UP000838686"/>
    </source>
</evidence>
<evidence type="ECO:0008006" key="4">
    <source>
        <dbReference type="Google" id="ProtNLM"/>
    </source>
</evidence>
<accession>A0ABM9CIF2</accession>
<name>A0ABM9CIF2_9BACL</name>
<feature type="transmembrane region" description="Helical" evidence="1">
    <location>
        <begin position="6"/>
        <end position="28"/>
    </location>
</feature>